<evidence type="ECO:0000256" key="1">
    <source>
        <dbReference type="SAM" id="MobiDB-lite"/>
    </source>
</evidence>
<comment type="caution">
    <text evidence="2">The sequence shown here is derived from an EMBL/GenBank/DDBJ whole genome shotgun (WGS) entry which is preliminary data.</text>
</comment>
<name>A0A834V004_MARMO</name>
<protein>
    <submittedName>
        <fullName evidence="2">Uncharacterized protein</fullName>
    </submittedName>
</protein>
<organism evidence="2 3">
    <name type="scientific">Marmota monax</name>
    <name type="common">Woodchuck</name>
    <dbReference type="NCBI Taxonomy" id="9995"/>
    <lineage>
        <taxon>Eukaryota</taxon>
        <taxon>Metazoa</taxon>
        <taxon>Chordata</taxon>
        <taxon>Craniata</taxon>
        <taxon>Vertebrata</taxon>
        <taxon>Euteleostomi</taxon>
        <taxon>Mammalia</taxon>
        <taxon>Eutheria</taxon>
        <taxon>Euarchontoglires</taxon>
        <taxon>Glires</taxon>
        <taxon>Rodentia</taxon>
        <taxon>Sciuromorpha</taxon>
        <taxon>Sciuridae</taxon>
        <taxon>Xerinae</taxon>
        <taxon>Marmotini</taxon>
        <taxon>Marmota</taxon>
    </lineage>
</organism>
<accession>A0A834V004</accession>
<sequence length="200" mass="21534">MVSTSRSPGQLPADPGGPAAHPLLWFAQPRDLPGSRLPSPARLHTCGTESCQIKTEPLVHSPGDNKQTDLSLFLASLKTVRSLKQVPLQGSSQLNVFVFGESLCYLGGQGFHLGFKQDGTVSRETHGGWALTLPNCCPLVPWRYRKARGRVGCFSGGSEVYLWDSTQASFPPSHLGPFCGACQEEEVMSPNMRAVPGEDA</sequence>
<reference evidence="2" key="1">
    <citation type="submission" date="2020-08" db="EMBL/GenBank/DDBJ databases">
        <authorList>
            <person name="Shumante A."/>
            <person name="Zimin A.V."/>
            <person name="Puiu D."/>
            <person name="Salzberg S.L."/>
        </authorList>
    </citation>
    <scope>NUCLEOTIDE SEQUENCE</scope>
    <source>
        <strain evidence="2">WC2-LM</strain>
        <tissue evidence="2">Liver</tissue>
    </source>
</reference>
<dbReference type="AlphaFoldDB" id="A0A834V004"/>
<evidence type="ECO:0000313" key="3">
    <source>
        <dbReference type="Proteomes" id="UP000662637"/>
    </source>
</evidence>
<feature type="region of interest" description="Disordered" evidence="1">
    <location>
        <begin position="1"/>
        <end position="23"/>
    </location>
</feature>
<dbReference type="Proteomes" id="UP000662637">
    <property type="component" value="Unassembled WGS sequence"/>
</dbReference>
<evidence type="ECO:0000313" key="2">
    <source>
        <dbReference type="EMBL" id="KAF7478317.1"/>
    </source>
</evidence>
<dbReference type="EMBL" id="WJEC01001648">
    <property type="protein sequence ID" value="KAF7478317.1"/>
    <property type="molecule type" value="Genomic_DNA"/>
</dbReference>
<proteinExistence type="predicted"/>
<gene>
    <name evidence="2" type="ORF">GHT09_010645</name>
</gene>